<dbReference type="AlphaFoldDB" id="A0A8J6U9G5"/>
<dbReference type="EMBL" id="JACVXB010000006">
    <property type="protein sequence ID" value="MBD0833162.1"/>
    <property type="molecule type" value="Genomic_DNA"/>
</dbReference>
<evidence type="ECO:0000313" key="2">
    <source>
        <dbReference type="Proteomes" id="UP000600588"/>
    </source>
</evidence>
<dbReference type="InterPro" id="IPR011990">
    <property type="entry name" value="TPR-like_helical_dom_sf"/>
</dbReference>
<organism evidence="1 2">
    <name type="scientific">Aestuariibaculum sediminum</name>
    <dbReference type="NCBI Taxonomy" id="2770637"/>
    <lineage>
        <taxon>Bacteria</taxon>
        <taxon>Pseudomonadati</taxon>
        <taxon>Bacteroidota</taxon>
        <taxon>Flavobacteriia</taxon>
        <taxon>Flavobacteriales</taxon>
        <taxon>Flavobacteriaceae</taxon>
    </lineage>
</organism>
<gene>
    <name evidence="1" type="ORF">ICJ83_13565</name>
</gene>
<comment type="caution">
    <text evidence="1">The sequence shown here is derived from an EMBL/GenBank/DDBJ whole genome shotgun (WGS) entry which is preliminary data.</text>
</comment>
<dbReference type="RefSeq" id="WP_188230945.1">
    <property type="nucleotide sequence ID" value="NZ_JACVXB010000006.1"/>
</dbReference>
<sequence length="408" mass="47083">MTPQNFKLAIIVFLSFHLISFSQTSRTGRKAQQIKDSNHLFNNAENDSLVVDLGYSIEEAINSSDVNAFMEHFDKNHFINTAITSVKTPESQENYKQDFAKSIKSKLTFLPEKIMSEVENGGYYNFLNYGYYSDVQTYYMLFRLYTPESGVNYHEYTIAKKDNELVFNDIYVFLSGETLTKTFNKLFLYSLPKESLLNIFDDATTKNFIKLADGVNKYNNQDYANAYKTLNSIEGELGNDKYLLIIKSMCASKIGNEEYKAATKQIIDQYPNDPTLYLTQIDYHILNKSYDQALNLLEKLQSDTEDDFLNLMKGNIELERENYSAALPLYKFISDNYADFFQGHASYLVCLALLQDYDTCASFLNQLIEDGYDKNEMIDFIESLDEEGQNELSGLVQSNPYKTWKKES</sequence>
<reference evidence="1 2" key="1">
    <citation type="submission" date="2020-09" db="EMBL/GenBank/DDBJ databases">
        <title>TT11 complete genome.</title>
        <authorList>
            <person name="Wu Z."/>
        </authorList>
    </citation>
    <scope>NUCLEOTIDE SEQUENCE [LARGE SCALE GENOMIC DNA]</scope>
    <source>
        <strain evidence="1 2">TT11</strain>
    </source>
</reference>
<dbReference type="Proteomes" id="UP000600588">
    <property type="component" value="Unassembled WGS sequence"/>
</dbReference>
<dbReference type="SUPFAM" id="SSF48452">
    <property type="entry name" value="TPR-like"/>
    <property type="match status" value="1"/>
</dbReference>
<name>A0A8J6U9G5_9FLAO</name>
<proteinExistence type="predicted"/>
<evidence type="ECO:0008006" key="3">
    <source>
        <dbReference type="Google" id="ProtNLM"/>
    </source>
</evidence>
<evidence type="ECO:0000313" key="1">
    <source>
        <dbReference type="EMBL" id="MBD0833162.1"/>
    </source>
</evidence>
<keyword evidence="2" id="KW-1185">Reference proteome</keyword>
<accession>A0A8J6U9G5</accession>
<protein>
    <recommendedName>
        <fullName evidence="3">Tetratricopeptide repeat protein</fullName>
    </recommendedName>
</protein>
<dbReference type="Gene3D" id="1.25.40.10">
    <property type="entry name" value="Tetratricopeptide repeat domain"/>
    <property type="match status" value="1"/>
</dbReference>